<dbReference type="RefSeq" id="XP_046058684.1">
    <property type="nucleotide sequence ID" value="XM_046207705.1"/>
</dbReference>
<evidence type="ECO:0000313" key="2">
    <source>
        <dbReference type="Proteomes" id="UP000769157"/>
    </source>
</evidence>
<keyword evidence="2" id="KW-1185">Reference proteome</keyword>
<comment type="caution">
    <text evidence="1">The sequence shown here is derived from an EMBL/GenBank/DDBJ whole genome shotgun (WGS) entry which is preliminary data.</text>
</comment>
<evidence type="ECO:0000313" key="1">
    <source>
        <dbReference type="EMBL" id="KAH3661571.1"/>
    </source>
</evidence>
<reference evidence="1" key="1">
    <citation type="journal article" date="2021" name="Open Biol.">
        <title>Shared evolutionary footprints suggest mitochondrial oxidative damage underlies multiple complex I losses in fungi.</title>
        <authorList>
            <person name="Schikora-Tamarit M.A."/>
            <person name="Marcet-Houben M."/>
            <person name="Nosek J."/>
            <person name="Gabaldon T."/>
        </authorList>
    </citation>
    <scope>NUCLEOTIDE SEQUENCE</scope>
    <source>
        <strain evidence="1">CBS6075</strain>
    </source>
</reference>
<protein>
    <submittedName>
        <fullName evidence="1">Uncharacterized protein</fullName>
    </submittedName>
</protein>
<dbReference type="AlphaFoldDB" id="A0A9P8NYH7"/>
<accession>A0A9P8NYH7</accession>
<dbReference type="GeneID" id="70238383"/>
<proteinExistence type="predicted"/>
<reference evidence="1" key="2">
    <citation type="submission" date="2021-01" db="EMBL/GenBank/DDBJ databases">
        <authorList>
            <person name="Schikora-Tamarit M.A."/>
        </authorList>
    </citation>
    <scope>NUCLEOTIDE SEQUENCE</scope>
    <source>
        <strain evidence="1">CBS6075</strain>
    </source>
</reference>
<dbReference type="EMBL" id="JAEUBE010000439">
    <property type="protein sequence ID" value="KAH3661571.1"/>
    <property type="molecule type" value="Genomic_DNA"/>
</dbReference>
<gene>
    <name evidence="1" type="ORF">OGAPHI_006419</name>
</gene>
<organism evidence="1 2">
    <name type="scientific">Ogataea philodendri</name>
    <dbReference type="NCBI Taxonomy" id="1378263"/>
    <lineage>
        <taxon>Eukaryota</taxon>
        <taxon>Fungi</taxon>
        <taxon>Dikarya</taxon>
        <taxon>Ascomycota</taxon>
        <taxon>Saccharomycotina</taxon>
        <taxon>Pichiomycetes</taxon>
        <taxon>Pichiales</taxon>
        <taxon>Pichiaceae</taxon>
        <taxon>Ogataea</taxon>
    </lineage>
</organism>
<dbReference type="Proteomes" id="UP000769157">
    <property type="component" value="Unassembled WGS sequence"/>
</dbReference>
<sequence length="126" mass="14384">MGYSRTFLTVPEFFTAVSNPPSKEQDLLDHLDIADQPYVHCNNDDLTVALFTKRLKGFNPGFLNAMGLSYLTFCEYFIFASEVELIIAMSFFEMSDPNQLLFSTINWGHHDTQNFLTNSGLWDAPE</sequence>
<name>A0A9P8NYH7_9ASCO</name>